<evidence type="ECO:0000256" key="1">
    <source>
        <dbReference type="ARBA" id="ARBA00006754"/>
    </source>
</evidence>
<organism evidence="5 6">
    <name type="scientific">Amphibacillus marinus</name>
    <dbReference type="NCBI Taxonomy" id="872970"/>
    <lineage>
        <taxon>Bacteria</taxon>
        <taxon>Bacillati</taxon>
        <taxon>Bacillota</taxon>
        <taxon>Bacilli</taxon>
        <taxon>Bacillales</taxon>
        <taxon>Bacillaceae</taxon>
        <taxon>Amphibacillus</taxon>
    </lineage>
</organism>
<feature type="domain" description="Purine catabolism PurC-like" evidence="2">
    <location>
        <begin position="8"/>
        <end position="126"/>
    </location>
</feature>
<evidence type="ECO:0000313" key="6">
    <source>
        <dbReference type="Proteomes" id="UP000199300"/>
    </source>
</evidence>
<dbReference type="Gene3D" id="1.10.10.2840">
    <property type="entry name" value="PucR C-terminal helix-turn-helix domain"/>
    <property type="match status" value="1"/>
</dbReference>
<feature type="domain" description="PucR C-terminal helix-turn-helix" evidence="3">
    <location>
        <begin position="483"/>
        <end position="539"/>
    </location>
</feature>
<evidence type="ECO:0000259" key="3">
    <source>
        <dbReference type="Pfam" id="PF13556"/>
    </source>
</evidence>
<evidence type="ECO:0000259" key="2">
    <source>
        <dbReference type="Pfam" id="PF07905"/>
    </source>
</evidence>
<dbReference type="InterPro" id="IPR012914">
    <property type="entry name" value="PucR_dom"/>
</dbReference>
<proteinExistence type="inferred from homology"/>
<dbReference type="EMBL" id="FODJ01000001">
    <property type="protein sequence ID" value="SEN49719.1"/>
    <property type="molecule type" value="Genomic_DNA"/>
</dbReference>
<dbReference type="InterPro" id="IPR042070">
    <property type="entry name" value="PucR_C-HTH_sf"/>
</dbReference>
<dbReference type="Pfam" id="PF13556">
    <property type="entry name" value="HTH_30"/>
    <property type="match status" value="1"/>
</dbReference>
<feature type="domain" description="CdaR GGDEF-like" evidence="4">
    <location>
        <begin position="298"/>
        <end position="429"/>
    </location>
</feature>
<dbReference type="InterPro" id="IPR041522">
    <property type="entry name" value="CdaR_GGDEF"/>
</dbReference>
<reference evidence="5 6" key="1">
    <citation type="submission" date="2016-10" db="EMBL/GenBank/DDBJ databases">
        <authorList>
            <person name="de Groot N.N."/>
        </authorList>
    </citation>
    <scope>NUCLEOTIDE SEQUENCE [LARGE SCALE GENOMIC DNA]</scope>
    <source>
        <strain evidence="5 6">CGMCC 1.10434</strain>
    </source>
</reference>
<protein>
    <submittedName>
        <fullName evidence="5">Purine catabolism regulatory protein</fullName>
    </submittedName>
</protein>
<gene>
    <name evidence="5" type="ORF">SAMN04488134_101221</name>
</gene>
<keyword evidence="6" id="KW-1185">Reference proteome</keyword>
<dbReference type="OrthoDB" id="9792148at2"/>
<dbReference type="Proteomes" id="UP000199300">
    <property type="component" value="Unassembled WGS sequence"/>
</dbReference>
<dbReference type="RefSeq" id="WP_091493782.1">
    <property type="nucleotide sequence ID" value="NZ_FODJ01000001.1"/>
</dbReference>
<dbReference type="Pfam" id="PF07905">
    <property type="entry name" value="PucR"/>
    <property type="match status" value="1"/>
</dbReference>
<evidence type="ECO:0000313" key="5">
    <source>
        <dbReference type="EMBL" id="SEN49719.1"/>
    </source>
</evidence>
<dbReference type="Pfam" id="PF17853">
    <property type="entry name" value="GGDEF_2"/>
    <property type="match status" value="1"/>
</dbReference>
<dbReference type="PANTHER" id="PTHR33744">
    <property type="entry name" value="CARBOHYDRATE DIACID REGULATOR"/>
    <property type="match status" value="1"/>
</dbReference>
<accession>A0A1H8H134</accession>
<dbReference type="STRING" id="872970.SAMN04488134_101221"/>
<dbReference type="InterPro" id="IPR025736">
    <property type="entry name" value="PucR_C-HTH_dom"/>
</dbReference>
<evidence type="ECO:0000259" key="4">
    <source>
        <dbReference type="Pfam" id="PF17853"/>
    </source>
</evidence>
<dbReference type="InterPro" id="IPR051448">
    <property type="entry name" value="CdaR-like_regulators"/>
</dbReference>
<name>A0A1H8H134_9BACI</name>
<dbReference type="PANTHER" id="PTHR33744:SF15">
    <property type="entry name" value="CARBOHYDRATE DIACID REGULATOR"/>
    <property type="match status" value="1"/>
</dbReference>
<dbReference type="AlphaFoldDB" id="A0A1H8H134"/>
<sequence length="546" mass="62480">MSVTIESVLNMEAFSDVAIIAGQKGINRQIQNVYVMEVPDIFSYVDQHGLLFTTLYPIANNNEAMMSFIPELAKQQLAGVAIKLGRYISEVPKYMIEQAEARDFPILVLPNDANLSLLTNHILTALLGMKTSMLEFRETISQQLHALLLQGADLVTFVHYVSQITGGNIVILDNSLNCTASSFDIQDDEFTVDREQFQQWFNSSNITENNPSIIKVNQTTYGKAELFIQSIAAGTKRLGYLVVLIDEPGKMTKHLNVVVEQAIILLAFLLQTEQTIIQKERNYLDNFIRDIMNDRYQSQAEIIEKAKVFRWNFNFPNIILLIKSQKKDSSKRLSTYYKILDSGKIPRIIAGVFDVPIQNCKVIHYNGELMCLISVAFETRLQQRLKTAGERLIARLADYGQLGIGISEVIYQVHQLKTAYDHALLVHRVNDQQGTSESYVQFYDDLGLYKLFYLINDHALLNEFIDEKIGEVIHYDQQRDINLLETLTYLIKNNGNLQKTADEMFIHYNSLRYRVNKLKELGLELDEGHKFTEIAVACQLFQYLNN</sequence>
<comment type="similarity">
    <text evidence="1">Belongs to the CdaR family.</text>
</comment>